<dbReference type="SUPFAM" id="SSF47413">
    <property type="entry name" value="lambda repressor-like DNA-binding domains"/>
    <property type="match status" value="1"/>
</dbReference>
<keyword evidence="3" id="KW-1185">Reference proteome</keyword>
<sequence>MTKNKKMRRDIGLFLKEARIAQSLTGYQFGRLIKISQQQISRYERGETGINIETLDMMLGVLGKNWSDFFFSVMANYSEDIAEMNETKNNRFLS</sequence>
<dbReference type="Proteomes" id="UP000078224">
    <property type="component" value="Unassembled WGS sequence"/>
</dbReference>
<dbReference type="PROSITE" id="PS50943">
    <property type="entry name" value="HTH_CROC1"/>
    <property type="match status" value="1"/>
</dbReference>
<gene>
    <name evidence="2" type="ORF">M998_2647</name>
</gene>
<dbReference type="OrthoDB" id="6466804at2"/>
<organism evidence="2 3">
    <name type="scientific">Providencia heimbachae ATCC 35613</name>
    <dbReference type="NCBI Taxonomy" id="1354272"/>
    <lineage>
        <taxon>Bacteria</taxon>
        <taxon>Pseudomonadati</taxon>
        <taxon>Pseudomonadota</taxon>
        <taxon>Gammaproteobacteria</taxon>
        <taxon>Enterobacterales</taxon>
        <taxon>Morganellaceae</taxon>
        <taxon>Providencia</taxon>
    </lineage>
</organism>
<dbReference type="InterPro" id="IPR010982">
    <property type="entry name" value="Lambda_DNA-bd_dom_sf"/>
</dbReference>
<dbReference type="Gene3D" id="1.10.260.40">
    <property type="entry name" value="lambda repressor-like DNA-binding domains"/>
    <property type="match status" value="1"/>
</dbReference>
<dbReference type="EMBL" id="LXEW01000037">
    <property type="protein sequence ID" value="OAT50485.1"/>
    <property type="molecule type" value="Genomic_DNA"/>
</dbReference>
<dbReference type="GO" id="GO:0003677">
    <property type="term" value="F:DNA binding"/>
    <property type="evidence" value="ECO:0007669"/>
    <property type="project" value="InterPro"/>
</dbReference>
<feature type="domain" description="HTH cro/C1-type" evidence="1">
    <location>
        <begin position="15"/>
        <end position="69"/>
    </location>
</feature>
<dbReference type="InterPro" id="IPR001387">
    <property type="entry name" value="Cro/C1-type_HTH"/>
</dbReference>
<accession>A0A1B7JRH2</accession>
<dbReference type="Pfam" id="PF01381">
    <property type="entry name" value="HTH_3"/>
    <property type="match status" value="1"/>
</dbReference>
<protein>
    <recommendedName>
        <fullName evidence="1">HTH cro/C1-type domain-containing protein</fullName>
    </recommendedName>
</protein>
<name>A0A1B7JRH2_9GAMM</name>
<comment type="caution">
    <text evidence="2">The sequence shown here is derived from an EMBL/GenBank/DDBJ whole genome shotgun (WGS) entry which is preliminary data.</text>
</comment>
<proteinExistence type="predicted"/>
<dbReference type="SMART" id="SM00530">
    <property type="entry name" value="HTH_XRE"/>
    <property type="match status" value="1"/>
</dbReference>
<dbReference type="PATRIC" id="fig|1354272.4.peg.2698"/>
<reference evidence="2 3" key="1">
    <citation type="submission" date="2016-04" db="EMBL/GenBank/DDBJ databases">
        <title>ATOL: Assembling a taxonomically balanced genome-scale reconstruction of the evolutionary history of the Enterobacteriaceae.</title>
        <authorList>
            <person name="Plunkett G.III."/>
            <person name="Neeno-Eckwall E.C."/>
            <person name="Glasner J.D."/>
            <person name="Perna N.T."/>
        </authorList>
    </citation>
    <scope>NUCLEOTIDE SEQUENCE [LARGE SCALE GENOMIC DNA]</scope>
    <source>
        <strain evidence="2 3">ATCC 35613</strain>
    </source>
</reference>
<dbReference type="CDD" id="cd00093">
    <property type="entry name" value="HTH_XRE"/>
    <property type="match status" value="1"/>
</dbReference>
<dbReference type="RefSeq" id="WP_068909273.1">
    <property type="nucleotide sequence ID" value="NZ_LXEW01000037.1"/>
</dbReference>
<dbReference type="AlphaFoldDB" id="A0A1B7JRH2"/>
<evidence type="ECO:0000313" key="2">
    <source>
        <dbReference type="EMBL" id="OAT50485.1"/>
    </source>
</evidence>
<evidence type="ECO:0000313" key="3">
    <source>
        <dbReference type="Proteomes" id="UP000078224"/>
    </source>
</evidence>
<evidence type="ECO:0000259" key="1">
    <source>
        <dbReference type="PROSITE" id="PS50943"/>
    </source>
</evidence>